<keyword evidence="10" id="KW-1185">Reference proteome</keyword>
<name>A0A1B1Z246_9BACL</name>
<dbReference type="PROSITE" id="PS00775">
    <property type="entry name" value="GLYCOSYL_HYDROL_F3"/>
    <property type="match status" value="1"/>
</dbReference>
<feature type="domain" description="Fibronectin type III-like" evidence="8">
    <location>
        <begin position="640"/>
        <end position="709"/>
    </location>
</feature>
<dbReference type="InterPro" id="IPR026891">
    <property type="entry name" value="Fn3-like"/>
</dbReference>
<gene>
    <name evidence="9" type="ORF">ABE41_005270</name>
</gene>
<dbReference type="Gene3D" id="3.20.20.300">
    <property type="entry name" value="Glycoside hydrolase, family 3, N-terminal domain"/>
    <property type="match status" value="1"/>
</dbReference>
<dbReference type="InterPro" id="IPR019800">
    <property type="entry name" value="Glyco_hydro_3_AS"/>
</dbReference>
<proteinExistence type="inferred from homology"/>
<dbReference type="InterPro" id="IPR001764">
    <property type="entry name" value="Glyco_hydro_3_N"/>
</dbReference>
<evidence type="ECO:0000256" key="3">
    <source>
        <dbReference type="ARBA" id="ARBA00012744"/>
    </source>
</evidence>
<evidence type="ECO:0000256" key="1">
    <source>
        <dbReference type="ARBA" id="ARBA00000448"/>
    </source>
</evidence>
<dbReference type="Pfam" id="PF00933">
    <property type="entry name" value="Glyco_hydro_3"/>
    <property type="match status" value="1"/>
</dbReference>
<keyword evidence="5 7" id="KW-0378">Hydrolase</keyword>
<evidence type="ECO:0000313" key="9">
    <source>
        <dbReference type="EMBL" id="ANX11409.1"/>
    </source>
</evidence>
<protein>
    <recommendedName>
        <fullName evidence="3">beta-glucosidase</fullName>
        <ecNumber evidence="3">3.2.1.21</ecNumber>
    </recommendedName>
</protein>
<dbReference type="RefSeq" id="WP_066287221.1">
    <property type="nucleotide sequence ID" value="NZ_CP016761.1"/>
</dbReference>
<dbReference type="Proteomes" id="UP000077412">
    <property type="component" value="Chromosome"/>
</dbReference>
<evidence type="ECO:0000256" key="2">
    <source>
        <dbReference type="ARBA" id="ARBA00005336"/>
    </source>
</evidence>
<dbReference type="SUPFAM" id="SSF52279">
    <property type="entry name" value="Beta-D-glucan exohydrolase, C-terminal domain"/>
    <property type="match status" value="1"/>
</dbReference>
<dbReference type="PANTHER" id="PTHR30620:SF16">
    <property type="entry name" value="LYSOSOMAL BETA GLUCOSIDASE"/>
    <property type="match status" value="1"/>
</dbReference>
<dbReference type="Pfam" id="PF01915">
    <property type="entry name" value="Glyco_hydro_3_C"/>
    <property type="match status" value="1"/>
</dbReference>
<dbReference type="EC" id="3.2.1.21" evidence="3"/>
<dbReference type="Pfam" id="PF14310">
    <property type="entry name" value="Fn3-like"/>
    <property type="match status" value="1"/>
</dbReference>
<dbReference type="SMART" id="SM01217">
    <property type="entry name" value="Fn3_like"/>
    <property type="match status" value="1"/>
</dbReference>
<dbReference type="OrthoDB" id="9805821at2"/>
<comment type="similarity">
    <text evidence="2 7">Belongs to the glycosyl hydrolase 3 family.</text>
</comment>
<dbReference type="STRING" id="255247.ABE41_005270"/>
<dbReference type="KEGG" id="far:ABE41_005270"/>
<evidence type="ECO:0000256" key="5">
    <source>
        <dbReference type="ARBA" id="ARBA00022801"/>
    </source>
</evidence>
<reference evidence="9 10" key="1">
    <citation type="submission" date="2016-08" db="EMBL/GenBank/DDBJ databases">
        <title>Complete genome sequence of Fictibacillus arsenicus G25-54, a strain with toxicity to nematodes and a potential arsenic-resistance activity.</title>
        <authorList>
            <person name="Zheng Z."/>
        </authorList>
    </citation>
    <scope>NUCLEOTIDE SEQUENCE [LARGE SCALE GENOMIC DNA]</scope>
    <source>
        <strain evidence="9 10">G25-54</strain>
    </source>
</reference>
<evidence type="ECO:0000256" key="4">
    <source>
        <dbReference type="ARBA" id="ARBA00022729"/>
    </source>
</evidence>
<dbReference type="InterPro" id="IPR036962">
    <property type="entry name" value="Glyco_hydro_3_N_sf"/>
</dbReference>
<dbReference type="Gene3D" id="2.60.40.10">
    <property type="entry name" value="Immunoglobulins"/>
    <property type="match status" value="1"/>
</dbReference>
<dbReference type="InterPro" id="IPR051915">
    <property type="entry name" value="Cellulose_Degrad_GH3"/>
</dbReference>
<comment type="catalytic activity">
    <reaction evidence="1">
        <text>Hydrolysis of terminal, non-reducing beta-D-glucosyl residues with release of beta-D-glucose.</text>
        <dbReference type="EC" id="3.2.1.21"/>
    </reaction>
</comment>
<dbReference type="GO" id="GO:0009251">
    <property type="term" value="P:glucan catabolic process"/>
    <property type="evidence" value="ECO:0007669"/>
    <property type="project" value="TreeGrafter"/>
</dbReference>
<sequence>MNNNRITSLIEKMTVHEKISQLIQLATPFYEGAANGGQITGPMQELGIQKEDVINSGSVLGASGAKEVRSIQEAHLKENRLGIPLLMMADIVHGYKTIFPVPLAIGCSWDLEDAEKSAEIAAKEASVSGVHVTFAPMVDLVRDPRWGRVMESTGEDPFLNSEFARAFVRGFQGNDLSNETDRVAACVKHFAAYGAAEGGRDYNTVDMSERQLRESYLPAYKAALDEGCEMVMTAFNTVDGIPATGNKRLMRDMLREEMGFNGVLISDWGAVKEQIPHGVARDEKEAAEKAIQAGVDIEMMTSCYAHHLQSLIEEGKVEEKTVDEAVYRILELKEKLGLFENPYRGADEEREKEIVLSETHREAAYELAVKSSVLLKNDGILPLNKEKKIALIGPFAKSGDILGPWSWLGSKDEAVTLFDGISKKVSSENLLVEKGCNVETGSEELFNKAISQAKKADVIVLALGEDSEMSGEAGCRADIRLPEIQLELISKMKELGKPVAFVLFNGRPLDLTGIEGQADAILEAWYPGTEGGNAVADLLFGDRNPSGKLTMSFPHTVGQVPVYYNNYNTGRPKDAPDAQIRYVSQYLDIPNEPLYPFGHGLSYTNYQYSELNLSSNTMTTDQSLNVSVNVTNSGDITGDEIVQLYVRDMAGEVVRPLKELKAFKKVTLAPGETKTVEFTLTEEQLRYHHVDLTFSSDAGEFTVFVGGSSRDVLSAEFELTK</sequence>
<dbReference type="InterPro" id="IPR017853">
    <property type="entry name" value="GH"/>
</dbReference>
<dbReference type="PRINTS" id="PR00133">
    <property type="entry name" value="GLHYDRLASE3"/>
</dbReference>
<dbReference type="InterPro" id="IPR013783">
    <property type="entry name" value="Ig-like_fold"/>
</dbReference>
<evidence type="ECO:0000313" key="10">
    <source>
        <dbReference type="Proteomes" id="UP000077412"/>
    </source>
</evidence>
<evidence type="ECO:0000259" key="8">
    <source>
        <dbReference type="SMART" id="SM01217"/>
    </source>
</evidence>
<dbReference type="GO" id="GO:0008422">
    <property type="term" value="F:beta-glucosidase activity"/>
    <property type="evidence" value="ECO:0007669"/>
    <property type="project" value="UniProtKB-EC"/>
</dbReference>
<dbReference type="InterPro" id="IPR002772">
    <property type="entry name" value="Glyco_hydro_3_C"/>
</dbReference>
<accession>A0A1B1Z246</accession>
<dbReference type="EMBL" id="CP016761">
    <property type="protein sequence ID" value="ANX11409.1"/>
    <property type="molecule type" value="Genomic_DNA"/>
</dbReference>
<dbReference type="FunFam" id="2.60.40.10:FF:000495">
    <property type="entry name" value="Periplasmic beta-glucosidase"/>
    <property type="match status" value="1"/>
</dbReference>
<dbReference type="SUPFAM" id="SSF51445">
    <property type="entry name" value="(Trans)glycosidases"/>
    <property type="match status" value="1"/>
</dbReference>
<evidence type="ECO:0000256" key="6">
    <source>
        <dbReference type="ARBA" id="ARBA00023295"/>
    </source>
</evidence>
<dbReference type="FunFam" id="3.20.20.300:FF:000005">
    <property type="entry name" value="Periplasmic beta-glucosidase"/>
    <property type="match status" value="1"/>
</dbReference>
<dbReference type="InterPro" id="IPR036881">
    <property type="entry name" value="Glyco_hydro_3_C_sf"/>
</dbReference>
<keyword evidence="4" id="KW-0732">Signal</keyword>
<dbReference type="Gene3D" id="3.40.50.1700">
    <property type="entry name" value="Glycoside hydrolase family 3 C-terminal domain"/>
    <property type="match status" value="1"/>
</dbReference>
<organism evidence="9 10">
    <name type="scientific">Fictibacillus arsenicus</name>
    <dbReference type="NCBI Taxonomy" id="255247"/>
    <lineage>
        <taxon>Bacteria</taxon>
        <taxon>Bacillati</taxon>
        <taxon>Bacillota</taxon>
        <taxon>Bacilli</taxon>
        <taxon>Bacillales</taxon>
        <taxon>Fictibacillaceae</taxon>
        <taxon>Fictibacillus</taxon>
    </lineage>
</organism>
<evidence type="ECO:0000256" key="7">
    <source>
        <dbReference type="RuleBase" id="RU361161"/>
    </source>
</evidence>
<keyword evidence="6 7" id="KW-0326">Glycosidase</keyword>
<dbReference type="PANTHER" id="PTHR30620">
    <property type="entry name" value="PERIPLASMIC BETA-GLUCOSIDASE-RELATED"/>
    <property type="match status" value="1"/>
</dbReference>
<dbReference type="AlphaFoldDB" id="A0A1B1Z246"/>